<keyword evidence="3" id="KW-1185">Reference proteome</keyword>
<comment type="caution">
    <text evidence="2">The sequence shown here is derived from an EMBL/GenBank/DDBJ whole genome shotgun (WGS) entry which is preliminary data.</text>
</comment>
<dbReference type="EMBL" id="BJXB01000039">
    <property type="protein sequence ID" value="GEM49637.1"/>
    <property type="molecule type" value="Genomic_DNA"/>
</dbReference>
<dbReference type="AlphaFoldDB" id="A0A511NAN6"/>
<evidence type="ECO:0000256" key="1">
    <source>
        <dbReference type="SAM" id="MobiDB-lite"/>
    </source>
</evidence>
<evidence type="ECO:0000313" key="2">
    <source>
        <dbReference type="EMBL" id="GEM49637.1"/>
    </source>
</evidence>
<gene>
    <name evidence="2" type="ORF">DC3_52720</name>
</gene>
<accession>A0A511NAN6</accession>
<reference evidence="2 3" key="1">
    <citation type="submission" date="2019-07" db="EMBL/GenBank/DDBJ databases">
        <title>Whole genome shotgun sequence of Deinococcus cellulosilyticus NBRC 106333.</title>
        <authorList>
            <person name="Hosoyama A."/>
            <person name="Uohara A."/>
            <person name="Ohji S."/>
            <person name="Ichikawa N."/>
        </authorList>
    </citation>
    <scope>NUCLEOTIDE SEQUENCE [LARGE SCALE GENOMIC DNA]</scope>
    <source>
        <strain evidence="2 3">NBRC 106333</strain>
    </source>
</reference>
<feature type="region of interest" description="Disordered" evidence="1">
    <location>
        <begin position="1"/>
        <end position="24"/>
    </location>
</feature>
<evidence type="ECO:0000313" key="3">
    <source>
        <dbReference type="Proteomes" id="UP000321306"/>
    </source>
</evidence>
<dbReference type="Proteomes" id="UP000321306">
    <property type="component" value="Unassembled WGS sequence"/>
</dbReference>
<organism evidence="2 3">
    <name type="scientific">Deinococcus cellulosilyticus (strain DSM 18568 / NBRC 106333 / KACC 11606 / 5516J-15)</name>
    <dbReference type="NCBI Taxonomy" id="1223518"/>
    <lineage>
        <taxon>Bacteria</taxon>
        <taxon>Thermotogati</taxon>
        <taxon>Deinococcota</taxon>
        <taxon>Deinococci</taxon>
        <taxon>Deinococcales</taxon>
        <taxon>Deinococcaceae</taxon>
        <taxon>Deinococcus</taxon>
    </lineage>
</organism>
<proteinExistence type="predicted"/>
<name>A0A511NAN6_DEIC1</name>
<protein>
    <submittedName>
        <fullName evidence="2">Uncharacterized protein</fullName>
    </submittedName>
</protein>
<sequence length="71" mass="7761">MPHGKTIQAQAKRHPLHDKPPPQGPLFLQLRSPFRGRPVAPGEERPWAFPGPDPADLPLSAFALALALQKP</sequence>